<proteinExistence type="predicted"/>
<dbReference type="AlphaFoldDB" id="A0AA86MWZ9"/>
<sequence>MAPIYQSGAFIQQCFAVHPLCLNVKRFEGGERLLFGCTSCHLTHRVSLRSVLARMSAVPTESGEPPAEGSGRPAAALLADCAAQHAPSLSVRLLDVMEDLVGLRCSECRRVYELRVHTFETHQR</sequence>
<organism evidence="1 2">
    <name type="scientific">Nitrospira tepida</name>
    <dbReference type="NCBI Taxonomy" id="2973512"/>
    <lineage>
        <taxon>Bacteria</taxon>
        <taxon>Pseudomonadati</taxon>
        <taxon>Nitrospirota</taxon>
        <taxon>Nitrospiria</taxon>
        <taxon>Nitrospirales</taxon>
        <taxon>Nitrospiraceae</taxon>
        <taxon>Nitrospira</taxon>
    </lineage>
</organism>
<accession>A0AA86MWZ9</accession>
<dbReference type="Proteomes" id="UP001179121">
    <property type="component" value="Chromosome"/>
</dbReference>
<reference evidence="1" key="1">
    <citation type="submission" date="2022-10" db="EMBL/GenBank/DDBJ databases">
        <authorList>
            <person name="Koch H."/>
        </authorList>
    </citation>
    <scope>NUCLEOTIDE SEQUENCE</scope>
    <source>
        <strain evidence="1">DNF</strain>
    </source>
</reference>
<evidence type="ECO:0000313" key="2">
    <source>
        <dbReference type="Proteomes" id="UP001179121"/>
    </source>
</evidence>
<keyword evidence="2" id="KW-1185">Reference proteome</keyword>
<gene>
    <name evidence="1" type="ORF">DNFV4_00980</name>
</gene>
<protein>
    <submittedName>
        <fullName evidence="1">Uncharacterized protein</fullName>
    </submittedName>
</protein>
<dbReference type="EMBL" id="OX365700">
    <property type="protein sequence ID" value="CAI4030552.1"/>
    <property type="molecule type" value="Genomic_DNA"/>
</dbReference>
<dbReference type="KEGG" id="nti:DNFV4_00980"/>
<name>A0AA86MWZ9_9BACT</name>
<dbReference type="RefSeq" id="WP_289267536.1">
    <property type="nucleotide sequence ID" value="NZ_OX365700.1"/>
</dbReference>
<evidence type="ECO:0000313" key="1">
    <source>
        <dbReference type="EMBL" id="CAI4030552.1"/>
    </source>
</evidence>